<feature type="compositionally biased region" description="Low complexity" evidence="4">
    <location>
        <begin position="158"/>
        <end position="168"/>
    </location>
</feature>
<dbReference type="Proteomes" id="UP000887540">
    <property type="component" value="Unplaced"/>
</dbReference>
<keyword evidence="1 3" id="KW-0238">DNA-binding</keyword>
<organism evidence="6 7">
    <name type="scientific">Acrobeloides nanus</name>
    <dbReference type="NCBI Taxonomy" id="290746"/>
    <lineage>
        <taxon>Eukaryota</taxon>
        <taxon>Metazoa</taxon>
        <taxon>Ecdysozoa</taxon>
        <taxon>Nematoda</taxon>
        <taxon>Chromadorea</taxon>
        <taxon>Rhabditida</taxon>
        <taxon>Tylenchina</taxon>
        <taxon>Cephalobomorpha</taxon>
        <taxon>Cephaloboidea</taxon>
        <taxon>Cephalobidae</taxon>
        <taxon>Acrobeloides</taxon>
    </lineage>
</organism>
<feature type="compositionally biased region" description="Low complexity" evidence="4">
    <location>
        <begin position="219"/>
        <end position="246"/>
    </location>
</feature>
<dbReference type="GO" id="GO:0003677">
    <property type="term" value="F:DNA binding"/>
    <property type="evidence" value="ECO:0007669"/>
    <property type="project" value="UniProtKB-KW"/>
</dbReference>
<dbReference type="PRINTS" id="PR00624">
    <property type="entry name" value="HISTONEH5"/>
</dbReference>
<comment type="similarity">
    <text evidence="3">Belongs to the histone H1/H5 family.</text>
</comment>
<dbReference type="SMART" id="SM00526">
    <property type="entry name" value="H15"/>
    <property type="match status" value="1"/>
</dbReference>
<dbReference type="InterPro" id="IPR036390">
    <property type="entry name" value="WH_DNA-bd_sf"/>
</dbReference>
<keyword evidence="6" id="KW-1185">Reference proteome</keyword>
<name>A0A914CZT0_9BILA</name>
<evidence type="ECO:0000259" key="5">
    <source>
        <dbReference type="PROSITE" id="PS51504"/>
    </source>
</evidence>
<feature type="domain" description="H15" evidence="5">
    <location>
        <begin position="58"/>
        <end position="134"/>
    </location>
</feature>
<reference evidence="7" key="1">
    <citation type="submission" date="2022-11" db="UniProtKB">
        <authorList>
            <consortium name="WormBaseParasite"/>
        </authorList>
    </citation>
    <scope>IDENTIFICATION</scope>
</reference>
<dbReference type="GO" id="GO:0000786">
    <property type="term" value="C:nucleosome"/>
    <property type="evidence" value="ECO:0007669"/>
    <property type="project" value="InterPro"/>
</dbReference>
<feature type="compositionally biased region" description="Basic residues" evidence="4">
    <location>
        <begin position="130"/>
        <end position="144"/>
    </location>
</feature>
<keyword evidence="3" id="KW-0158">Chromosome</keyword>
<dbReference type="GO" id="GO:0005634">
    <property type="term" value="C:nucleus"/>
    <property type="evidence" value="ECO:0007669"/>
    <property type="project" value="UniProtKB-SubCell"/>
</dbReference>
<protein>
    <submittedName>
        <fullName evidence="7">H15 domain-containing protein</fullName>
    </submittedName>
</protein>
<accession>A0A914CZT0</accession>
<sequence length="260" mass="27980">MGVSVAKPMGVTDTSKQEFVTPKSTGKKTKVAERKKVVRTSKPTLMKNRASSAGLAGAHPSYKRMVQQAVFASVSRKGVTQQAIKNYIVNNFQVGNVLKTINNKVHQAIDNLLAEKELIRVEGESRVARYRLKPKKNRMSKASKPKTTTDSIKKSKKSATPTKKSSNTEPAKKTGEAKKRKSPAKTKTVAAKKAKPSTPKIVKKTPPGKKVAEKKKVVAKGAVGKPQVKKSSAVVKSKPASVMSPAAAASKRTAAVRKKN</sequence>
<dbReference type="GO" id="GO:0006334">
    <property type="term" value="P:nucleosome assembly"/>
    <property type="evidence" value="ECO:0007669"/>
    <property type="project" value="InterPro"/>
</dbReference>
<dbReference type="InterPro" id="IPR005818">
    <property type="entry name" value="Histone_H1/H5_H15"/>
</dbReference>
<dbReference type="Pfam" id="PF00538">
    <property type="entry name" value="Linker_histone"/>
    <property type="match status" value="1"/>
</dbReference>
<dbReference type="WBParaSite" id="ACRNAN_scaffold1580.g22010.t1">
    <property type="protein sequence ID" value="ACRNAN_scaffold1580.g22010.t1"/>
    <property type="gene ID" value="ACRNAN_scaffold1580.g22010"/>
</dbReference>
<comment type="subcellular location">
    <subcellularLocation>
        <location evidence="3">Nucleus</location>
    </subcellularLocation>
</comment>
<evidence type="ECO:0000313" key="7">
    <source>
        <dbReference type="WBParaSite" id="ACRNAN_scaffold1580.g22010.t1"/>
    </source>
</evidence>
<proteinExistence type="inferred from homology"/>
<feature type="compositionally biased region" description="Basic residues" evidence="4">
    <location>
        <begin position="178"/>
        <end position="207"/>
    </location>
</feature>
<dbReference type="PROSITE" id="PS51504">
    <property type="entry name" value="H15"/>
    <property type="match status" value="1"/>
</dbReference>
<evidence type="ECO:0000256" key="2">
    <source>
        <dbReference type="ARBA" id="ARBA00023242"/>
    </source>
</evidence>
<dbReference type="InterPro" id="IPR036388">
    <property type="entry name" value="WH-like_DNA-bd_sf"/>
</dbReference>
<feature type="compositionally biased region" description="Polar residues" evidence="4">
    <location>
        <begin position="12"/>
        <end position="24"/>
    </location>
</feature>
<dbReference type="AlphaFoldDB" id="A0A914CZT0"/>
<dbReference type="InterPro" id="IPR005819">
    <property type="entry name" value="H1/H5"/>
</dbReference>
<evidence type="ECO:0000313" key="6">
    <source>
        <dbReference type="Proteomes" id="UP000887540"/>
    </source>
</evidence>
<evidence type="ECO:0000256" key="1">
    <source>
        <dbReference type="ARBA" id="ARBA00023125"/>
    </source>
</evidence>
<feature type="region of interest" description="Disordered" evidence="4">
    <location>
        <begin position="1"/>
        <end position="34"/>
    </location>
</feature>
<feature type="region of interest" description="Disordered" evidence="4">
    <location>
        <begin position="130"/>
        <end position="246"/>
    </location>
</feature>
<dbReference type="GO" id="GO:0030527">
    <property type="term" value="F:structural constituent of chromatin"/>
    <property type="evidence" value="ECO:0007669"/>
    <property type="project" value="InterPro"/>
</dbReference>
<dbReference type="SUPFAM" id="SSF46785">
    <property type="entry name" value="Winged helix' DNA-binding domain"/>
    <property type="match status" value="1"/>
</dbReference>
<dbReference type="Gene3D" id="1.10.10.10">
    <property type="entry name" value="Winged helix-like DNA-binding domain superfamily/Winged helix DNA-binding domain"/>
    <property type="match status" value="1"/>
</dbReference>
<keyword evidence="2 3" id="KW-0539">Nucleus</keyword>
<evidence type="ECO:0000256" key="4">
    <source>
        <dbReference type="SAM" id="MobiDB-lite"/>
    </source>
</evidence>
<evidence type="ECO:0000256" key="3">
    <source>
        <dbReference type="RuleBase" id="RU003894"/>
    </source>
</evidence>